<dbReference type="InterPro" id="IPR036388">
    <property type="entry name" value="WH-like_DNA-bd_sf"/>
</dbReference>
<feature type="domain" description="HTH marR-type" evidence="1">
    <location>
        <begin position="20"/>
        <end position="152"/>
    </location>
</feature>
<sequence>MHSSQDNATNQTEPAAPVAATRVLRQFRVVFNAVKTHFRQVERAAGIGGAQLWALSEINATPGIGVNDLASALDIHQSTASNLVKGLIARKLIATERSGRDRRAVALHIQESGIQVLRAAPQPFAGVLPEALAHLDAATLARLETDLSRVIALINADETSASIPLAEL</sequence>
<evidence type="ECO:0000259" key="1">
    <source>
        <dbReference type="PROSITE" id="PS50995"/>
    </source>
</evidence>
<dbReference type="SUPFAM" id="SSF46785">
    <property type="entry name" value="Winged helix' DNA-binding domain"/>
    <property type="match status" value="1"/>
</dbReference>
<keyword evidence="3" id="KW-1185">Reference proteome</keyword>
<dbReference type="SMART" id="SM00347">
    <property type="entry name" value="HTH_MARR"/>
    <property type="match status" value="1"/>
</dbReference>
<dbReference type="RefSeq" id="WP_093556743.1">
    <property type="nucleotide sequence ID" value="NZ_FPBO01000015.1"/>
</dbReference>
<dbReference type="GO" id="GO:0006950">
    <property type="term" value="P:response to stress"/>
    <property type="evidence" value="ECO:0007669"/>
    <property type="project" value="TreeGrafter"/>
</dbReference>
<dbReference type="Pfam" id="PF12802">
    <property type="entry name" value="MarR_2"/>
    <property type="match status" value="1"/>
</dbReference>
<dbReference type="PANTHER" id="PTHR33164:SF89">
    <property type="entry name" value="MARR FAMILY REGULATORY PROTEIN"/>
    <property type="match status" value="1"/>
</dbReference>
<accession>A0A1I7K904</accession>
<dbReference type="PANTHER" id="PTHR33164">
    <property type="entry name" value="TRANSCRIPTIONAL REGULATOR, MARR FAMILY"/>
    <property type="match status" value="1"/>
</dbReference>
<evidence type="ECO:0000313" key="3">
    <source>
        <dbReference type="Proteomes" id="UP000199391"/>
    </source>
</evidence>
<dbReference type="OrthoDB" id="8911933at2"/>
<keyword evidence="2" id="KW-0238">DNA-binding</keyword>
<dbReference type="STRING" id="1035707.SAMN05216552_1015112"/>
<dbReference type="GO" id="GO:0003677">
    <property type="term" value="F:DNA binding"/>
    <property type="evidence" value="ECO:0007669"/>
    <property type="project" value="UniProtKB-KW"/>
</dbReference>
<dbReference type="Proteomes" id="UP000199391">
    <property type="component" value="Unassembled WGS sequence"/>
</dbReference>
<name>A0A1I7K904_9BURK</name>
<proteinExistence type="predicted"/>
<dbReference type="EMBL" id="FPBO01000015">
    <property type="protein sequence ID" value="SFU93881.1"/>
    <property type="molecule type" value="Genomic_DNA"/>
</dbReference>
<protein>
    <submittedName>
        <fullName evidence="2">DNA-binding transcriptional regulator, MarR family</fullName>
    </submittedName>
</protein>
<dbReference type="GO" id="GO:0003700">
    <property type="term" value="F:DNA-binding transcription factor activity"/>
    <property type="evidence" value="ECO:0007669"/>
    <property type="project" value="InterPro"/>
</dbReference>
<dbReference type="InterPro" id="IPR000835">
    <property type="entry name" value="HTH_MarR-typ"/>
</dbReference>
<dbReference type="InterPro" id="IPR036390">
    <property type="entry name" value="WH_DNA-bd_sf"/>
</dbReference>
<dbReference type="InterPro" id="IPR039422">
    <property type="entry name" value="MarR/SlyA-like"/>
</dbReference>
<reference evidence="3" key="1">
    <citation type="submission" date="2016-10" db="EMBL/GenBank/DDBJ databases">
        <authorList>
            <person name="Varghese N."/>
            <person name="Submissions S."/>
        </authorList>
    </citation>
    <scope>NUCLEOTIDE SEQUENCE [LARGE SCALE GENOMIC DNA]</scope>
    <source>
        <strain evidence="3">CGMCC 1.11014</strain>
    </source>
</reference>
<organism evidence="2 3">
    <name type="scientific">Pseudoduganella namucuonensis</name>
    <dbReference type="NCBI Taxonomy" id="1035707"/>
    <lineage>
        <taxon>Bacteria</taxon>
        <taxon>Pseudomonadati</taxon>
        <taxon>Pseudomonadota</taxon>
        <taxon>Betaproteobacteria</taxon>
        <taxon>Burkholderiales</taxon>
        <taxon>Oxalobacteraceae</taxon>
        <taxon>Telluria group</taxon>
        <taxon>Pseudoduganella</taxon>
    </lineage>
</organism>
<dbReference type="AlphaFoldDB" id="A0A1I7K904"/>
<dbReference type="PROSITE" id="PS50995">
    <property type="entry name" value="HTH_MARR_2"/>
    <property type="match status" value="1"/>
</dbReference>
<evidence type="ECO:0000313" key="2">
    <source>
        <dbReference type="EMBL" id="SFU93881.1"/>
    </source>
</evidence>
<dbReference type="Gene3D" id="1.10.10.10">
    <property type="entry name" value="Winged helix-like DNA-binding domain superfamily/Winged helix DNA-binding domain"/>
    <property type="match status" value="1"/>
</dbReference>
<gene>
    <name evidence="2" type="ORF">SAMN05216552_1015112</name>
</gene>